<reference evidence="3" key="1">
    <citation type="submission" date="2015-11" db="EMBL/GenBank/DDBJ databases">
        <title>Genomic diversity of Staphylococcus saprophyticus strains from urinary tract infections, animal surfaces, and fermented foods.</title>
        <authorList>
            <person name="Wolfe B.E."/>
        </authorList>
    </citation>
    <scope>NUCLEOTIDE SEQUENCE [LARGE SCALE GENOMIC DNA]</scope>
    <source>
        <strain evidence="3">738_7</strain>
    </source>
</reference>
<dbReference type="EMBL" id="LNPX01000020">
    <property type="protein sequence ID" value="OEK57699.1"/>
    <property type="molecule type" value="Genomic_DNA"/>
</dbReference>
<dbReference type="Gene3D" id="3.10.580.10">
    <property type="entry name" value="CBS-domain"/>
    <property type="match status" value="1"/>
</dbReference>
<accession>A0AAP7IEN7</accession>
<evidence type="ECO:0000259" key="1">
    <source>
        <dbReference type="Pfam" id="PF00571"/>
    </source>
</evidence>
<evidence type="ECO:0000313" key="2">
    <source>
        <dbReference type="EMBL" id="OEK57699.1"/>
    </source>
</evidence>
<evidence type="ECO:0000313" key="3">
    <source>
        <dbReference type="Proteomes" id="UP000095464"/>
    </source>
</evidence>
<sequence length="241" mass="28191">MKEEFLKTERGRNKNAAHDISFSDCLQTIKERYKNTTLSKYKDQLYLINNFRNISVHDYTNTFHDIADPSVHTMEVMQNVYNYFVRPTTIKKYLNDEKNLNPIILNPETCLSEMLKLVSNYKISQFPIFHNEELRGMITDNGVTNFIANKNDAGGIIFEEETVADVIENENDMEEHKNSFAVLYIEDELYRVRDLFSNIESMTKYVLVSKSGNREFRTQEDLIGIFTVADIPEIIHYLAEN</sequence>
<protein>
    <recommendedName>
        <fullName evidence="1">CBS domain-containing protein</fullName>
    </recommendedName>
</protein>
<comment type="caution">
    <text evidence="2">The sequence shown here is derived from an EMBL/GenBank/DDBJ whole genome shotgun (WGS) entry which is preliminary data.</text>
</comment>
<organism evidence="2 3">
    <name type="scientific">Staphylococcus equorum</name>
    <dbReference type="NCBI Taxonomy" id="246432"/>
    <lineage>
        <taxon>Bacteria</taxon>
        <taxon>Bacillati</taxon>
        <taxon>Bacillota</taxon>
        <taxon>Bacilli</taxon>
        <taxon>Bacillales</taxon>
        <taxon>Staphylococcaceae</taxon>
        <taxon>Staphylococcus</taxon>
    </lineage>
</organism>
<proteinExistence type="predicted"/>
<name>A0AAP7IEN7_9STAP</name>
<dbReference type="Pfam" id="PF00571">
    <property type="entry name" value="CBS"/>
    <property type="match status" value="1"/>
</dbReference>
<dbReference type="InterPro" id="IPR046342">
    <property type="entry name" value="CBS_dom_sf"/>
</dbReference>
<dbReference type="RefSeq" id="WP_069812800.1">
    <property type="nucleotide sequence ID" value="NZ_JARGCI010000009.1"/>
</dbReference>
<feature type="domain" description="CBS" evidence="1">
    <location>
        <begin position="101"/>
        <end position="147"/>
    </location>
</feature>
<gene>
    <name evidence="2" type="ORF">ASS94_05345</name>
</gene>
<dbReference type="InterPro" id="IPR000644">
    <property type="entry name" value="CBS_dom"/>
</dbReference>
<dbReference type="SUPFAM" id="SSF54631">
    <property type="entry name" value="CBS-domain pair"/>
    <property type="match status" value="1"/>
</dbReference>
<dbReference type="AlphaFoldDB" id="A0AAP7IEN7"/>
<dbReference type="Proteomes" id="UP000095464">
    <property type="component" value="Unassembled WGS sequence"/>
</dbReference>